<comment type="caution">
    <text evidence="2">The sequence shown here is derived from an EMBL/GenBank/DDBJ whole genome shotgun (WGS) entry which is preliminary data.</text>
</comment>
<feature type="region of interest" description="Disordered" evidence="1">
    <location>
        <begin position="55"/>
        <end position="86"/>
    </location>
</feature>
<evidence type="ECO:0000313" key="3">
    <source>
        <dbReference type="Proteomes" id="UP001044222"/>
    </source>
</evidence>
<dbReference type="Proteomes" id="UP001044222">
    <property type="component" value="Chromosome 14"/>
</dbReference>
<organism evidence="2 3">
    <name type="scientific">Anguilla anguilla</name>
    <name type="common">European freshwater eel</name>
    <name type="synonym">Muraena anguilla</name>
    <dbReference type="NCBI Taxonomy" id="7936"/>
    <lineage>
        <taxon>Eukaryota</taxon>
        <taxon>Metazoa</taxon>
        <taxon>Chordata</taxon>
        <taxon>Craniata</taxon>
        <taxon>Vertebrata</taxon>
        <taxon>Euteleostomi</taxon>
        <taxon>Actinopterygii</taxon>
        <taxon>Neopterygii</taxon>
        <taxon>Teleostei</taxon>
        <taxon>Anguilliformes</taxon>
        <taxon>Anguillidae</taxon>
        <taxon>Anguilla</taxon>
    </lineage>
</organism>
<gene>
    <name evidence="2" type="ORF">ANANG_G00252510</name>
</gene>
<protein>
    <submittedName>
        <fullName evidence="2">Uncharacterized protein</fullName>
    </submittedName>
</protein>
<reference evidence="2" key="1">
    <citation type="submission" date="2021-01" db="EMBL/GenBank/DDBJ databases">
        <title>A chromosome-scale assembly of European eel, Anguilla anguilla.</title>
        <authorList>
            <person name="Henkel C."/>
            <person name="Jong-Raadsen S.A."/>
            <person name="Dufour S."/>
            <person name="Weltzien F.-A."/>
            <person name="Palstra A.P."/>
            <person name="Pelster B."/>
            <person name="Spaink H.P."/>
            <person name="Van Den Thillart G.E."/>
            <person name="Jansen H."/>
            <person name="Zahm M."/>
            <person name="Klopp C."/>
            <person name="Cedric C."/>
            <person name="Louis A."/>
            <person name="Berthelot C."/>
            <person name="Parey E."/>
            <person name="Roest Crollius H."/>
            <person name="Montfort J."/>
            <person name="Robinson-Rechavi M."/>
            <person name="Bucao C."/>
            <person name="Bouchez O."/>
            <person name="Gislard M."/>
            <person name="Lluch J."/>
            <person name="Milhes M."/>
            <person name="Lampietro C."/>
            <person name="Lopez Roques C."/>
            <person name="Donnadieu C."/>
            <person name="Braasch I."/>
            <person name="Desvignes T."/>
            <person name="Postlethwait J."/>
            <person name="Bobe J."/>
            <person name="Guiguen Y."/>
            <person name="Dirks R."/>
        </authorList>
    </citation>
    <scope>NUCLEOTIDE SEQUENCE</scope>
    <source>
        <strain evidence="2">Tag_6206</strain>
        <tissue evidence="2">Liver</tissue>
    </source>
</reference>
<evidence type="ECO:0000313" key="2">
    <source>
        <dbReference type="EMBL" id="KAG5836243.1"/>
    </source>
</evidence>
<accession>A0A9D3M0N9</accession>
<dbReference type="EMBL" id="JAFIRN010000014">
    <property type="protein sequence ID" value="KAG5836243.1"/>
    <property type="molecule type" value="Genomic_DNA"/>
</dbReference>
<sequence length="105" mass="11278">MKALQKNQGRTDQILGAMADMLTSLALPSQEWISESSEECPLVDEQRRGVDLVHWGPTGLDPGRGIQDHPTKSWRSGEVTSYAPPLRPATSVTASLVHSGAVRGG</sequence>
<dbReference type="AlphaFoldDB" id="A0A9D3M0N9"/>
<proteinExistence type="predicted"/>
<name>A0A9D3M0N9_ANGAN</name>
<evidence type="ECO:0000256" key="1">
    <source>
        <dbReference type="SAM" id="MobiDB-lite"/>
    </source>
</evidence>
<keyword evidence="3" id="KW-1185">Reference proteome</keyword>